<dbReference type="GO" id="GO:0016051">
    <property type="term" value="P:carbohydrate biosynthetic process"/>
    <property type="evidence" value="ECO:0007669"/>
    <property type="project" value="InterPro"/>
</dbReference>
<evidence type="ECO:0000256" key="3">
    <source>
        <dbReference type="ARBA" id="ARBA00022692"/>
    </source>
</evidence>
<keyword evidence="3" id="KW-0812">Transmembrane</keyword>
<comment type="caution">
    <text evidence="8">The sequence shown here is derived from an EMBL/GenBank/DDBJ whole genome shotgun (WGS) entry which is preliminary data.</text>
</comment>
<keyword evidence="9" id="KW-1185">Reference proteome</keyword>
<dbReference type="RefSeq" id="WP_110576047.1">
    <property type="nucleotide sequence ID" value="NZ_PIPV01000013.1"/>
</dbReference>
<dbReference type="OrthoDB" id="288532at2"/>
<evidence type="ECO:0000256" key="1">
    <source>
        <dbReference type="ARBA" id="ARBA00004323"/>
    </source>
</evidence>
<comment type="subcellular location">
    <subcellularLocation>
        <location evidence="1">Golgi apparatus membrane</location>
        <topology evidence="1">Single-pass type II membrane protein</topology>
    </subcellularLocation>
</comment>
<evidence type="ECO:0000256" key="4">
    <source>
        <dbReference type="ARBA" id="ARBA00022989"/>
    </source>
</evidence>
<dbReference type="GO" id="GO:0008146">
    <property type="term" value="F:sulfotransferase activity"/>
    <property type="evidence" value="ECO:0007669"/>
    <property type="project" value="InterPro"/>
</dbReference>
<dbReference type="Gene3D" id="3.40.50.300">
    <property type="entry name" value="P-loop containing nucleotide triphosphate hydrolases"/>
    <property type="match status" value="1"/>
</dbReference>
<keyword evidence="7" id="KW-0325">Glycoprotein</keyword>
<evidence type="ECO:0008006" key="10">
    <source>
        <dbReference type="Google" id="ProtNLM"/>
    </source>
</evidence>
<evidence type="ECO:0000256" key="7">
    <source>
        <dbReference type="ARBA" id="ARBA00023180"/>
    </source>
</evidence>
<evidence type="ECO:0000313" key="8">
    <source>
        <dbReference type="EMBL" id="RUO51112.1"/>
    </source>
</evidence>
<keyword evidence="6" id="KW-0472">Membrane</keyword>
<keyword evidence="2" id="KW-0808">Transferase</keyword>
<evidence type="ECO:0000256" key="2">
    <source>
        <dbReference type="ARBA" id="ARBA00022679"/>
    </source>
</evidence>
<dbReference type="Pfam" id="PF03567">
    <property type="entry name" value="Sulfotransfer_2"/>
    <property type="match status" value="1"/>
</dbReference>
<dbReference type="InterPro" id="IPR005331">
    <property type="entry name" value="Sulfotransferase"/>
</dbReference>
<protein>
    <recommendedName>
        <fullName evidence="10">Sulfotransferase family protein</fullName>
    </recommendedName>
</protein>
<dbReference type="GO" id="GO:0016020">
    <property type="term" value="C:membrane"/>
    <property type="evidence" value="ECO:0007669"/>
    <property type="project" value="InterPro"/>
</dbReference>
<keyword evidence="4" id="KW-1133">Transmembrane helix</keyword>
<sequence length="252" mass="28802">MVSRAEEVFLFNKPKKDFEISSHISLVNNYVFVQVSKAASSSVKWALQSLEFAKTPWQVIDVNNKFYSPHISPYQVPTQDLDRIFYSKSCKRTTFVRNPFTRLLSCYLHRVVAKPRSATNAAVKRLTGGRGGEDVSFDEFVELICSQDAIDQEAHWRCQVEDLCVTDIQYDFVGKLENINNDLADLIKVLYGEIGLEWYLKSTKADASPMKTGSSSLLLEYFVDKGTIKRVIDRYLGDFEEFGYSTDIQKVL</sequence>
<accession>A0A432XQZ5</accession>
<proteinExistence type="predicted"/>
<dbReference type="AlphaFoldDB" id="A0A432XQZ5"/>
<organism evidence="8 9">
    <name type="scientific">Idiomarina fontislapidosi</name>
    <dbReference type="NCBI Taxonomy" id="263723"/>
    <lineage>
        <taxon>Bacteria</taxon>
        <taxon>Pseudomonadati</taxon>
        <taxon>Pseudomonadota</taxon>
        <taxon>Gammaproteobacteria</taxon>
        <taxon>Alteromonadales</taxon>
        <taxon>Idiomarinaceae</taxon>
        <taxon>Idiomarina</taxon>
    </lineage>
</organism>
<dbReference type="Proteomes" id="UP000287330">
    <property type="component" value="Unassembled WGS sequence"/>
</dbReference>
<dbReference type="InterPro" id="IPR027417">
    <property type="entry name" value="P-loop_NTPase"/>
</dbReference>
<evidence type="ECO:0000256" key="5">
    <source>
        <dbReference type="ARBA" id="ARBA00023034"/>
    </source>
</evidence>
<evidence type="ECO:0000313" key="9">
    <source>
        <dbReference type="Proteomes" id="UP000287330"/>
    </source>
</evidence>
<dbReference type="InterPro" id="IPR018011">
    <property type="entry name" value="Carb_sulfotrans_8-10"/>
</dbReference>
<dbReference type="PANTHER" id="PTHR12137:SF54">
    <property type="entry name" value="CARBOHYDRATE SULFOTRANSFERASE"/>
    <property type="match status" value="1"/>
</dbReference>
<evidence type="ECO:0000256" key="6">
    <source>
        <dbReference type="ARBA" id="ARBA00023136"/>
    </source>
</evidence>
<keyword evidence="5" id="KW-0333">Golgi apparatus</keyword>
<reference evidence="9" key="1">
    <citation type="journal article" date="2018" name="Front. Microbiol.">
        <title>Genome-Based Analysis Reveals the Taxonomy and Diversity of the Family Idiomarinaceae.</title>
        <authorList>
            <person name="Liu Y."/>
            <person name="Lai Q."/>
            <person name="Shao Z."/>
        </authorList>
    </citation>
    <scope>NUCLEOTIDE SEQUENCE [LARGE SCALE GENOMIC DNA]</scope>
    <source>
        <strain evidence="9">F23</strain>
    </source>
</reference>
<dbReference type="PANTHER" id="PTHR12137">
    <property type="entry name" value="CARBOHYDRATE SULFOTRANSFERASE"/>
    <property type="match status" value="1"/>
</dbReference>
<dbReference type="EMBL" id="PIPV01000013">
    <property type="protein sequence ID" value="RUO51112.1"/>
    <property type="molecule type" value="Genomic_DNA"/>
</dbReference>
<name>A0A432XQZ5_9GAMM</name>
<gene>
    <name evidence="8" type="ORF">CWE25_11935</name>
</gene>